<reference evidence="1" key="2">
    <citation type="submission" date="2021-04" db="EMBL/GenBank/DDBJ databases">
        <authorList>
            <person name="Gilroy R."/>
        </authorList>
    </citation>
    <scope>NUCLEOTIDE SEQUENCE</scope>
    <source>
        <strain evidence="1">ChiGjej6B6-14162</strain>
    </source>
</reference>
<dbReference type="Proteomes" id="UP000886740">
    <property type="component" value="Unassembled WGS sequence"/>
</dbReference>
<comment type="caution">
    <text evidence="1">The sequence shown here is derived from an EMBL/GenBank/DDBJ whole genome shotgun (WGS) entry which is preliminary data.</text>
</comment>
<evidence type="ECO:0000313" key="2">
    <source>
        <dbReference type="Proteomes" id="UP000886740"/>
    </source>
</evidence>
<organism evidence="1 2">
    <name type="scientific">Candidatus Parabacteroides intestinipullorum</name>
    <dbReference type="NCBI Taxonomy" id="2838723"/>
    <lineage>
        <taxon>Bacteria</taxon>
        <taxon>Pseudomonadati</taxon>
        <taxon>Bacteroidota</taxon>
        <taxon>Bacteroidia</taxon>
        <taxon>Bacteroidales</taxon>
        <taxon>Tannerellaceae</taxon>
        <taxon>Parabacteroides</taxon>
    </lineage>
</organism>
<protein>
    <submittedName>
        <fullName evidence="1">6-bladed beta-propeller</fullName>
    </submittedName>
</protein>
<evidence type="ECO:0000313" key="1">
    <source>
        <dbReference type="EMBL" id="HIX75592.1"/>
    </source>
</evidence>
<dbReference type="EMBL" id="DXEL01000077">
    <property type="protein sequence ID" value="HIX75592.1"/>
    <property type="molecule type" value="Genomic_DNA"/>
</dbReference>
<dbReference type="AlphaFoldDB" id="A0A9D1XAR9"/>
<proteinExistence type="predicted"/>
<gene>
    <name evidence="1" type="ORF">H9977_11260</name>
</gene>
<name>A0A9D1XAR9_9BACT</name>
<accession>A0A9D1XAR9</accession>
<reference evidence="1" key="1">
    <citation type="journal article" date="2021" name="PeerJ">
        <title>Extensive microbial diversity within the chicken gut microbiome revealed by metagenomics and culture.</title>
        <authorList>
            <person name="Gilroy R."/>
            <person name="Ravi A."/>
            <person name="Getino M."/>
            <person name="Pursley I."/>
            <person name="Horton D.L."/>
            <person name="Alikhan N.F."/>
            <person name="Baker D."/>
            <person name="Gharbi K."/>
            <person name="Hall N."/>
            <person name="Watson M."/>
            <person name="Adriaenssens E.M."/>
            <person name="Foster-Nyarko E."/>
            <person name="Jarju S."/>
            <person name="Secka A."/>
            <person name="Antonio M."/>
            <person name="Oren A."/>
            <person name="Chaudhuri R.R."/>
            <person name="La Ragione R."/>
            <person name="Hildebrand F."/>
            <person name="Pallen M.J."/>
        </authorList>
    </citation>
    <scope>NUCLEOTIDE SEQUENCE</scope>
    <source>
        <strain evidence="1">ChiGjej6B6-14162</strain>
    </source>
</reference>
<sequence length="355" mass="41155">MKRAFVLLSILCLLVCGLQGYKLLRNNNTTPNPFKGKLSDIADEVIAIPLRDTGELRIKSPQNIRQEGNNLFLVSEGILYRFNREGQFICQITQPDEIQVAGYVVNPAKKELIVLGNTDDIFYYSFEGKLLLKKKLKSNLSEERHLYSIEWHDNQLLTTEKRIDTTQTRPIVTQEIATYDTLFRPIERKRLAAFDLRRDGQPLIHWDPLIGIDKDSGLLYAYSPHASARHLLRDTLLIQKAKELHDSALFGQDDTYPQLPLRMGSRYWIASFNQVPNNDKDYLFCYDTRQGHHWELKEGFTDNFYQTGHVKSLEPIDPYGETYYYYKQGEAIKKAFPDQATQESPIVLFLVKLRS</sequence>